<dbReference type="InterPro" id="IPR017871">
    <property type="entry name" value="ABC_transporter-like_CS"/>
</dbReference>
<evidence type="ECO:0000259" key="9">
    <source>
        <dbReference type="PROSITE" id="PS50929"/>
    </source>
</evidence>
<dbReference type="Gene3D" id="1.20.1560.10">
    <property type="entry name" value="ABC transporter type 1, transmembrane domain"/>
    <property type="match status" value="1"/>
</dbReference>
<protein>
    <submittedName>
        <fullName evidence="10">ABC transporter permease</fullName>
    </submittedName>
</protein>
<dbReference type="InterPro" id="IPR027417">
    <property type="entry name" value="P-loop_NTPase"/>
</dbReference>
<evidence type="ECO:0000313" key="10">
    <source>
        <dbReference type="EMBL" id="GGL64422.1"/>
    </source>
</evidence>
<dbReference type="PANTHER" id="PTHR43394">
    <property type="entry name" value="ATP-DEPENDENT PERMEASE MDL1, MITOCHONDRIAL"/>
    <property type="match status" value="1"/>
</dbReference>
<feature type="transmembrane region" description="Helical" evidence="7">
    <location>
        <begin position="31"/>
        <end position="51"/>
    </location>
</feature>
<comment type="caution">
    <text evidence="10">The sequence shown here is derived from an EMBL/GenBank/DDBJ whole genome shotgun (WGS) entry which is preliminary data.</text>
</comment>
<dbReference type="AlphaFoldDB" id="A0A917SAF9"/>
<evidence type="ECO:0000256" key="5">
    <source>
        <dbReference type="ARBA" id="ARBA00022989"/>
    </source>
</evidence>
<sequence length="593" mass="63890">MITMIKSIALVVAASIRVSPRQSLVCLLETLGNFVGMLQPLFIAWLVTGAIQHDGSLVIRALICFVVSLTVVSVLMIIGNNARISQYERVGFWFDTEISRLTSSISTLDHLQSAEYQDKAQTLRDHQGLLGFAFNMVLNALRMAVQGGGTLALALTADPRMLLVVIAGVPAVITARWTSRWQTQTDDASAQPSRQVKHLLDLAVRPGPGAEVRVFGLQSWLRDATAAATRRWLDLRVALARRQAIVQTSTSVFFFAVAGIVLAWILRDTIAGAVPVAAFVLAASLVTRLQMTSDVLQWSMRVLIRVGNDGGRFLWLRDYAAEQQAQHTGTATPPRRLRAGISTIGLGYNYPGAEKPTLSDVNLDLLAGAVVAVVGENGAGKSTLIGLLTGMLTPTEGRVLVDGVDLNDLDHQQWRARMSGAFQDYARLELLAQESIGVGDLDTLDSETAVHAALDRASATDVLTALPTGLQTQLGTTWPGGVELSGGQWQRLAIARGMMRESPLLLVLDEPTAALDAGTEHALFERYADAARRAGGRGGVTLLVTHRFSTVASADLVVVLREGRVAEVGTHAELYAAGSHYAELYDLQARGYR</sequence>
<feature type="domain" description="ABC transmembrane type-1" evidence="9">
    <location>
        <begin position="24"/>
        <end position="305"/>
    </location>
</feature>
<organism evidence="10 11">
    <name type="scientific">Microlunatus endophyticus</name>
    <dbReference type="NCBI Taxonomy" id="1716077"/>
    <lineage>
        <taxon>Bacteria</taxon>
        <taxon>Bacillati</taxon>
        <taxon>Actinomycetota</taxon>
        <taxon>Actinomycetes</taxon>
        <taxon>Propionibacteriales</taxon>
        <taxon>Propionibacteriaceae</taxon>
        <taxon>Microlunatus</taxon>
    </lineage>
</organism>
<evidence type="ECO:0000256" key="7">
    <source>
        <dbReference type="SAM" id="Phobius"/>
    </source>
</evidence>
<dbReference type="SUPFAM" id="SSF52540">
    <property type="entry name" value="P-loop containing nucleoside triphosphate hydrolases"/>
    <property type="match status" value="1"/>
</dbReference>
<keyword evidence="4" id="KW-0067">ATP-binding</keyword>
<evidence type="ECO:0000256" key="2">
    <source>
        <dbReference type="ARBA" id="ARBA00022692"/>
    </source>
</evidence>
<feature type="transmembrane region" description="Helical" evidence="7">
    <location>
        <begin position="58"/>
        <end position="78"/>
    </location>
</feature>
<evidence type="ECO:0000256" key="4">
    <source>
        <dbReference type="ARBA" id="ARBA00022840"/>
    </source>
</evidence>
<accession>A0A917SAF9</accession>
<evidence type="ECO:0000313" key="11">
    <source>
        <dbReference type="Proteomes" id="UP000613840"/>
    </source>
</evidence>
<dbReference type="PROSITE" id="PS50929">
    <property type="entry name" value="ABC_TM1F"/>
    <property type="match status" value="1"/>
</dbReference>
<evidence type="ECO:0000256" key="3">
    <source>
        <dbReference type="ARBA" id="ARBA00022741"/>
    </source>
</evidence>
<dbReference type="PROSITE" id="PS50893">
    <property type="entry name" value="ABC_TRANSPORTER_2"/>
    <property type="match status" value="1"/>
</dbReference>
<proteinExistence type="predicted"/>
<dbReference type="GO" id="GO:0005524">
    <property type="term" value="F:ATP binding"/>
    <property type="evidence" value="ECO:0007669"/>
    <property type="project" value="UniProtKB-KW"/>
</dbReference>
<dbReference type="PANTHER" id="PTHR43394:SF1">
    <property type="entry name" value="ATP-BINDING CASSETTE SUB-FAMILY B MEMBER 10, MITOCHONDRIAL"/>
    <property type="match status" value="1"/>
</dbReference>
<dbReference type="InterPro" id="IPR036640">
    <property type="entry name" value="ABC1_TM_sf"/>
</dbReference>
<feature type="transmembrane region" description="Helical" evidence="7">
    <location>
        <begin position="272"/>
        <end position="291"/>
    </location>
</feature>
<dbReference type="Pfam" id="PF00005">
    <property type="entry name" value="ABC_tran"/>
    <property type="match status" value="1"/>
</dbReference>
<dbReference type="PROSITE" id="PS00211">
    <property type="entry name" value="ABC_TRANSPORTER_1"/>
    <property type="match status" value="1"/>
</dbReference>
<keyword evidence="3" id="KW-0547">Nucleotide-binding</keyword>
<evidence type="ECO:0000259" key="8">
    <source>
        <dbReference type="PROSITE" id="PS50893"/>
    </source>
</evidence>
<dbReference type="Proteomes" id="UP000613840">
    <property type="component" value="Unassembled WGS sequence"/>
</dbReference>
<dbReference type="SUPFAM" id="SSF90123">
    <property type="entry name" value="ABC transporter transmembrane region"/>
    <property type="match status" value="1"/>
</dbReference>
<dbReference type="InterPro" id="IPR039421">
    <property type="entry name" value="Type_1_exporter"/>
</dbReference>
<dbReference type="InterPro" id="IPR003593">
    <property type="entry name" value="AAA+_ATPase"/>
</dbReference>
<dbReference type="Gene3D" id="3.40.50.300">
    <property type="entry name" value="P-loop containing nucleotide triphosphate hydrolases"/>
    <property type="match status" value="1"/>
</dbReference>
<reference evidence="10" key="1">
    <citation type="journal article" date="2014" name="Int. J. Syst. Evol. Microbiol.">
        <title>Complete genome sequence of Corynebacterium casei LMG S-19264T (=DSM 44701T), isolated from a smear-ripened cheese.</title>
        <authorList>
            <consortium name="US DOE Joint Genome Institute (JGI-PGF)"/>
            <person name="Walter F."/>
            <person name="Albersmeier A."/>
            <person name="Kalinowski J."/>
            <person name="Ruckert C."/>
        </authorList>
    </citation>
    <scope>NUCLEOTIDE SEQUENCE</scope>
    <source>
        <strain evidence="10">CGMCC 4.7306</strain>
    </source>
</reference>
<feature type="domain" description="ABC transporter" evidence="8">
    <location>
        <begin position="341"/>
        <end position="587"/>
    </location>
</feature>
<evidence type="ECO:0000256" key="1">
    <source>
        <dbReference type="ARBA" id="ARBA00004651"/>
    </source>
</evidence>
<dbReference type="SMART" id="SM00382">
    <property type="entry name" value="AAA"/>
    <property type="match status" value="1"/>
</dbReference>
<reference evidence="10" key="2">
    <citation type="submission" date="2020-09" db="EMBL/GenBank/DDBJ databases">
        <authorList>
            <person name="Sun Q."/>
            <person name="Zhou Y."/>
        </authorList>
    </citation>
    <scope>NUCLEOTIDE SEQUENCE</scope>
    <source>
        <strain evidence="10">CGMCC 4.7306</strain>
    </source>
</reference>
<keyword evidence="5 7" id="KW-1133">Transmembrane helix</keyword>
<dbReference type="GO" id="GO:0015421">
    <property type="term" value="F:ABC-type oligopeptide transporter activity"/>
    <property type="evidence" value="ECO:0007669"/>
    <property type="project" value="TreeGrafter"/>
</dbReference>
<dbReference type="GO" id="GO:0005886">
    <property type="term" value="C:plasma membrane"/>
    <property type="evidence" value="ECO:0007669"/>
    <property type="project" value="UniProtKB-SubCell"/>
</dbReference>
<dbReference type="InterPro" id="IPR011527">
    <property type="entry name" value="ABC1_TM_dom"/>
</dbReference>
<dbReference type="InterPro" id="IPR003439">
    <property type="entry name" value="ABC_transporter-like_ATP-bd"/>
</dbReference>
<dbReference type="EMBL" id="BMMZ01000005">
    <property type="protein sequence ID" value="GGL64422.1"/>
    <property type="molecule type" value="Genomic_DNA"/>
</dbReference>
<keyword evidence="2 7" id="KW-0812">Transmembrane</keyword>
<feature type="transmembrane region" description="Helical" evidence="7">
    <location>
        <begin position="244"/>
        <end position="266"/>
    </location>
</feature>
<evidence type="ECO:0000256" key="6">
    <source>
        <dbReference type="ARBA" id="ARBA00023136"/>
    </source>
</evidence>
<keyword evidence="11" id="KW-1185">Reference proteome</keyword>
<keyword evidence="6 7" id="KW-0472">Membrane</keyword>
<dbReference type="GO" id="GO:0016887">
    <property type="term" value="F:ATP hydrolysis activity"/>
    <property type="evidence" value="ECO:0007669"/>
    <property type="project" value="InterPro"/>
</dbReference>
<gene>
    <name evidence="10" type="ORF">GCM10011575_23560</name>
</gene>
<name>A0A917SAF9_9ACTN</name>
<comment type="subcellular location">
    <subcellularLocation>
        <location evidence="1">Cell membrane</location>
        <topology evidence="1">Multi-pass membrane protein</topology>
    </subcellularLocation>
</comment>